<evidence type="ECO:0000313" key="2">
    <source>
        <dbReference type="Proteomes" id="UP001066276"/>
    </source>
</evidence>
<dbReference type="EMBL" id="JANPWB010000006">
    <property type="protein sequence ID" value="KAJ1178263.1"/>
    <property type="molecule type" value="Genomic_DNA"/>
</dbReference>
<organism evidence="1 2">
    <name type="scientific">Pleurodeles waltl</name>
    <name type="common">Iberian ribbed newt</name>
    <dbReference type="NCBI Taxonomy" id="8319"/>
    <lineage>
        <taxon>Eukaryota</taxon>
        <taxon>Metazoa</taxon>
        <taxon>Chordata</taxon>
        <taxon>Craniata</taxon>
        <taxon>Vertebrata</taxon>
        <taxon>Euteleostomi</taxon>
        <taxon>Amphibia</taxon>
        <taxon>Batrachia</taxon>
        <taxon>Caudata</taxon>
        <taxon>Salamandroidea</taxon>
        <taxon>Salamandridae</taxon>
        <taxon>Pleurodelinae</taxon>
        <taxon>Pleurodeles</taxon>
    </lineage>
</organism>
<comment type="caution">
    <text evidence="1">The sequence shown here is derived from an EMBL/GenBank/DDBJ whole genome shotgun (WGS) entry which is preliminary data.</text>
</comment>
<proteinExistence type="predicted"/>
<evidence type="ECO:0000313" key="1">
    <source>
        <dbReference type="EMBL" id="KAJ1178263.1"/>
    </source>
</evidence>
<protein>
    <submittedName>
        <fullName evidence="1">Uncharacterized protein</fullName>
    </submittedName>
</protein>
<sequence length="73" mass="8911">MQIAFPWITQNLMYCAGEALREACRNRKEIDTVFLCRWWFRIAYPSCRGDFLVTLEWIINPRVWRKTYKLMSC</sequence>
<reference evidence="1" key="1">
    <citation type="journal article" date="2022" name="bioRxiv">
        <title>Sequencing and chromosome-scale assembly of the giantPleurodeles waltlgenome.</title>
        <authorList>
            <person name="Brown T."/>
            <person name="Elewa A."/>
            <person name="Iarovenko S."/>
            <person name="Subramanian E."/>
            <person name="Araus A.J."/>
            <person name="Petzold A."/>
            <person name="Susuki M."/>
            <person name="Suzuki K.-i.T."/>
            <person name="Hayashi T."/>
            <person name="Toyoda A."/>
            <person name="Oliveira C."/>
            <person name="Osipova E."/>
            <person name="Leigh N.D."/>
            <person name="Simon A."/>
            <person name="Yun M.H."/>
        </authorList>
    </citation>
    <scope>NUCLEOTIDE SEQUENCE</scope>
    <source>
        <strain evidence="1">20211129_DDA</strain>
        <tissue evidence="1">Liver</tissue>
    </source>
</reference>
<keyword evidence="2" id="KW-1185">Reference proteome</keyword>
<gene>
    <name evidence="1" type="ORF">NDU88_003510</name>
</gene>
<name>A0AAV7TNT6_PLEWA</name>
<accession>A0AAV7TNT6</accession>
<dbReference type="AlphaFoldDB" id="A0AAV7TNT6"/>
<dbReference type="Proteomes" id="UP001066276">
    <property type="component" value="Chromosome 3_2"/>
</dbReference>